<reference evidence="1" key="1">
    <citation type="submission" date="2014-12" db="EMBL/GenBank/DDBJ databases">
        <title>Insight into the proteome of Arion vulgaris.</title>
        <authorList>
            <person name="Aradska J."/>
            <person name="Bulat T."/>
            <person name="Smidak R."/>
            <person name="Sarate P."/>
            <person name="Gangsoo J."/>
            <person name="Sialana F."/>
            <person name="Bilban M."/>
            <person name="Lubec G."/>
        </authorList>
    </citation>
    <scope>NUCLEOTIDE SEQUENCE</scope>
    <source>
        <tissue evidence="1">Skin</tissue>
    </source>
</reference>
<proteinExistence type="predicted"/>
<name>A0A0B6YHL3_9EUPU</name>
<feature type="non-terminal residue" evidence="1">
    <location>
        <position position="51"/>
    </location>
</feature>
<accession>A0A0B6YHL3</accession>
<gene>
    <name evidence="1" type="primary">ORF24110</name>
</gene>
<sequence>MRLGARISGLLLEVLLKENITNRTEMVNQTDGNCDEVLTQDINAQSEADGS</sequence>
<organism evidence="1">
    <name type="scientific">Arion vulgaris</name>
    <dbReference type="NCBI Taxonomy" id="1028688"/>
    <lineage>
        <taxon>Eukaryota</taxon>
        <taxon>Metazoa</taxon>
        <taxon>Spiralia</taxon>
        <taxon>Lophotrochozoa</taxon>
        <taxon>Mollusca</taxon>
        <taxon>Gastropoda</taxon>
        <taxon>Heterobranchia</taxon>
        <taxon>Euthyneura</taxon>
        <taxon>Panpulmonata</taxon>
        <taxon>Eupulmonata</taxon>
        <taxon>Stylommatophora</taxon>
        <taxon>Helicina</taxon>
        <taxon>Arionoidea</taxon>
        <taxon>Arionidae</taxon>
        <taxon>Arion</taxon>
    </lineage>
</organism>
<evidence type="ECO:0000313" key="1">
    <source>
        <dbReference type="EMBL" id="CEK54995.1"/>
    </source>
</evidence>
<dbReference type="EMBL" id="HACG01008130">
    <property type="protein sequence ID" value="CEK54995.1"/>
    <property type="molecule type" value="Transcribed_RNA"/>
</dbReference>
<dbReference type="AlphaFoldDB" id="A0A0B6YHL3"/>
<protein>
    <submittedName>
        <fullName evidence="1">Uncharacterized protein</fullName>
    </submittedName>
</protein>